<keyword evidence="2" id="KW-1185">Reference proteome</keyword>
<dbReference type="EMBL" id="AXCV01000182">
    <property type="protein sequence ID" value="KGO31853.1"/>
    <property type="molecule type" value="Genomic_DNA"/>
</dbReference>
<dbReference type="Proteomes" id="UP000030023">
    <property type="component" value="Unassembled WGS sequence"/>
</dbReference>
<dbReference type="SUPFAM" id="SSF46785">
    <property type="entry name" value="Winged helix' DNA-binding domain"/>
    <property type="match status" value="1"/>
</dbReference>
<proteinExistence type="predicted"/>
<dbReference type="PANTHER" id="PTHR33221">
    <property type="entry name" value="WINGED HELIX-TURN-HELIX TRANSCRIPTIONAL REGULATOR, RRF2 FAMILY"/>
    <property type="match status" value="1"/>
</dbReference>
<reference evidence="1 2" key="1">
    <citation type="journal article" date="2014" name="Antonie Van Leeuwenhoek">
        <title>Oenococcus alcoholitolerans sp. nov., a lactic acid bacteria isolated from cachaca and ethanol fermentation processes.</title>
        <authorList>
            <person name="Badotti F."/>
            <person name="Moreira A.P."/>
            <person name="Tonon L.A."/>
            <person name="de Lucena B.T."/>
            <person name="Gomes Fde C."/>
            <person name="Kruger R."/>
            <person name="Thompson C.C."/>
            <person name="de Morais M.A.Jr."/>
            <person name="Rosa C.A."/>
            <person name="Thompson F.L."/>
        </authorList>
    </citation>
    <scope>NUCLEOTIDE SEQUENCE [LARGE SCALE GENOMIC DNA]</scope>
    <source>
        <strain evidence="1 2">UFRJ-M7.2.18</strain>
    </source>
</reference>
<gene>
    <name evidence="1" type="ORF">Q757_04625</name>
</gene>
<evidence type="ECO:0008006" key="3">
    <source>
        <dbReference type="Google" id="ProtNLM"/>
    </source>
</evidence>
<organism evidence="1 2">
    <name type="scientific">Oenococcus alcoholitolerans</name>
    <dbReference type="NCBI Taxonomy" id="931074"/>
    <lineage>
        <taxon>Bacteria</taxon>
        <taxon>Bacillati</taxon>
        <taxon>Bacillota</taxon>
        <taxon>Bacilli</taxon>
        <taxon>Lactobacillales</taxon>
        <taxon>Lactobacillaceae</taxon>
        <taxon>Oenococcus</taxon>
    </lineage>
</organism>
<name>A0ABR4XQU2_9LACO</name>
<dbReference type="InterPro" id="IPR000944">
    <property type="entry name" value="Tscrpt_reg_Rrf2"/>
</dbReference>
<protein>
    <recommendedName>
        <fullName evidence="3">Transcriptional regulator</fullName>
    </recommendedName>
</protein>
<accession>A0ABR4XQU2</accession>
<dbReference type="Gene3D" id="1.10.10.10">
    <property type="entry name" value="Winged helix-like DNA-binding domain superfamily/Winged helix DNA-binding domain"/>
    <property type="match status" value="1"/>
</dbReference>
<sequence length="125" mass="14099">MKYSHKLSDAIHVLTYIDIFKDGDLSSSAIANSIESNPSLVRRSMAQLTKKGLLVSQPGTVRVKLARPSDEISLLDIYQAIDEVHELLHVDPQTNLDCPVGRNIQPVLRDFYDQIQKAAEQKWLQ</sequence>
<dbReference type="InterPro" id="IPR036390">
    <property type="entry name" value="WH_DNA-bd_sf"/>
</dbReference>
<evidence type="ECO:0000313" key="1">
    <source>
        <dbReference type="EMBL" id="KGO31853.1"/>
    </source>
</evidence>
<dbReference type="Pfam" id="PF02082">
    <property type="entry name" value="Rrf2"/>
    <property type="match status" value="1"/>
</dbReference>
<evidence type="ECO:0000313" key="2">
    <source>
        <dbReference type="Proteomes" id="UP000030023"/>
    </source>
</evidence>
<dbReference type="InterPro" id="IPR036388">
    <property type="entry name" value="WH-like_DNA-bd_sf"/>
</dbReference>
<comment type="caution">
    <text evidence="1">The sequence shown here is derived from an EMBL/GenBank/DDBJ whole genome shotgun (WGS) entry which is preliminary data.</text>
</comment>
<dbReference type="PANTHER" id="PTHR33221:SF15">
    <property type="entry name" value="HTH-TYPE TRANSCRIPTIONAL REGULATOR YWGB-RELATED"/>
    <property type="match status" value="1"/>
</dbReference>